<name>A0A0K2UXB9_LEPSM</name>
<feature type="non-terminal residue" evidence="1">
    <location>
        <position position="1"/>
    </location>
</feature>
<dbReference type="AlphaFoldDB" id="A0A0K2UXB9"/>
<organism evidence="1">
    <name type="scientific">Lepeophtheirus salmonis</name>
    <name type="common">Salmon louse</name>
    <name type="synonym">Caligus salmonis</name>
    <dbReference type="NCBI Taxonomy" id="72036"/>
    <lineage>
        <taxon>Eukaryota</taxon>
        <taxon>Metazoa</taxon>
        <taxon>Ecdysozoa</taxon>
        <taxon>Arthropoda</taxon>
        <taxon>Crustacea</taxon>
        <taxon>Multicrustacea</taxon>
        <taxon>Hexanauplia</taxon>
        <taxon>Copepoda</taxon>
        <taxon>Siphonostomatoida</taxon>
        <taxon>Caligidae</taxon>
        <taxon>Lepeophtheirus</taxon>
    </lineage>
</organism>
<dbReference type="EMBL" id="HACA01025186">
    <property type="protein sequence ID" value="CDW42547.1"/>
    <property type="molecule type" value="Transcribed_RNA"/>
</dbReference>
<evidence type="ECO:0000313" key="1">
    <source>
        <dbReference type="EMBL" id="CDW42547.1"/>
    </source>
</evidence>
<reference evidence="1" key="1">
    <citation type="submission" date="2014-05" db="EMBL/GenBank/DDBJ databases">
        <authorList>
            <person name="Chronopoulou M."/>
        </authorList>
    </citation>
    <scope>NUCLEOTIDE SEQUENCE</scope>
    <source>
        <tissue evidence="1">Whole organism</tissue>
    </source>
</reference>
<sequence>VMQPPDYNFSDTSSMIVFISVSAASSSKRRFTNEFASQINTLMVAFSTVFFVTKIT</sequence>
<accession>A0A0K2UXB9</accession>
<protein>
    <submittedName>
        <fullName evidence="1">Uncharacterized protein</fullName>
    </submittedName>
</protein>
<proteinExistence type="predicted"/>